<evidence type="ECO:0000256" key="1">
    <source>
        <dbReference type="ARBA" id="ARBA00023004"/>
    </source>
</evidence>
<keyword evidence="2" id="KW-0456">Lyase</keyword>
<keyword evidence="1" id="KW-0408">Iron</keyword>
<proteinExistence type="predicted"/>
<dbReference type="KEGG" id="pars:DRW48_02020"/>
<dbReference type="SUPFAM" id="SSF52016">
    <property type="entry name" value="LeuD/IlvD-like"/>
    <property type="match status" value="1"/>
</dbReference>
<evidence type="ECO:0000313" key="6">
    <source>
        <dbReference type="Proteomes" id="UP000252023"/>
    </source>
</evidence>
<dbReference type="PANTHER" id="PTHR36577">
    <property type="entry name" value="DUF521 DOMAIN PROTEIN (AFU_ORTHOLOGUE AFUA_6G00490)"/>
    <property type="match status" value="1"/>
</dbReference>
<dbReference type="InterPro" id="IPR012047">
    <property type="entry name" value="AcnX"/>
</dbReference>
<gene>
    <name evidence="5" type="ORF">DRW48_02020</name>
</gene>
<keyword evidence="6" id="KW-1185">Reference proteome</keyword>
<evidence type="ECO:0000259" key="4">
    <source>
        <dbReference type="Pfam" id="PF04412"/>
    </source>
</evidence>
<protein>
    <submittedName>
        <fullName evidence="5">DUF521 domain-containing protein</fullName>
    </submittedName>
</protein>
<dbReference type="GO" id="GO:0016829">
    <property type="term" value="F:lyase activity"/>
    <property type="evidence" value="ECO:0007669"/>
    <property type="project" value="UniProtKB-KW"/>
</dbReference>
<organism evidence="5 6">
    <name type="scientific">Paracoccus suum</name>
    <dbReference type="NCBI Taxonomy" id="2259340"/>
    <lineage>
        <taxon>Bacteria</taxon>
        <taxon>Pseudomonadati</taxon>
        <taxon>Pseudomonadota</taxon>
        <taxon>Alphaproteobacteria</taxon>
        <taxon>Rhodobacterales</taxon>
        <taxon>Paracoccaceae</taxon>
        <taxon>Paracoccus</taxon>
    </lineage>
</organism>
<evidence type="ECO:0000313" key="5">
    <source>
        <dbReference type="EMBL" id="AXC48630.1"/>
    </source>
</evidence>
<dbReference type="PIRSF" id="PIRSF036630">
    <property type="entry name" value="UCP036630"/>
    <property type="match status" value="1"/>
</dbReference>
<dbReference type="CDD" id="cd01355">
    <property type="entry name" value="AcnX"/>
    <property type="match status" value="1"/>
</dbReference>
<dbReference type="InterPro" id="IPR002840">
    <property type="entry name" value="PMDh-S-like_dom"/>
</dbReference>
<dbReference type="AlphaFoldDB" id="A0A344PGX5"/>
<feature type="domain" description="Phosphomevalonate dehydratase small subunit-like" evidence="3">
    <location>
        <begin position="47"/>
        <end position="123"/>
    </location>
</feature>
<dbReference type="EMBL" id="CP030918">
    <property type="protein sequence ID" value="AXC48630.1"/>
    <property type="molecule type" value="Genomic_DNA"/>
</dbReference>
<dbReference type="OrthoDB" id="1550274at2"/>
<dbReference type="PANTHER" id="PTHR36577:SF3">
    <property type="entry name" value="DUF521 DOMAIN PROTEIN (AFU_ORTHOLOGUE AFUA_6G00490)"/>
    <property type="match status" value="1"/>
</dbReference>
<dbReference type="InterPro" id="IPR007506">
    <property type="entry name" value="PMDh-L-like_dom"/>
</dbReference>
<dbReference type="CDD" id="cd01356">
    <property type="entry name" value="AcnX_swivel"/>
    <property type="match status" value="1"/>
</dbReference>
<evidence type="ECO:0000259" key="3">
    <source>
        <dbReference type="Pfam" id="PF01989"/>
    </source>
</evidence>
<sequence>MGAPDRDQHDLHRRPRPVRAWLCRDVTGLAILPGTASGPVLELTERLSLWGGVDPLSGRIIDAHHPQAGQDLAGRVVLMPTSRGSCSGSGVLLNLALSGTAPAALVFREAEDILTLGARVADIMLGRPLPVARLAPSAYASLAAVPAAAITPDAIIAPGLHIPLRPQTAELALSDDDRAMRDGRDGPAVQIAMRLLIASAAQQGAAELTDVSRVHIDGCIYASPANLRFAETMAAMRARVRVPTTTNAISVDHDGWPAQGVPSSFGEPAQALADAYVAMGASPSFTCAPYQNDPPAFGEVIGWAESNAVIYANSVLGARTLKHPDFLDLCIALTGRAPLAGVYQTEARRPAVILDVTPPPQADDAFWPLLGHLAGSLAPDAIPLIRGCAAMPVSPDDLRALCAAFGTTSAAPMLHLEGHTPEATLPPVPGARTIAVGLPIMAADFAALNDAPDRVDLVAIGSPHASAAECRALLAALEADPRPLAPRLSLIVTLGRETLEQLGGSGIAARLAARGVRVVPDLCWCSISEPVFPPSARVVMTNSGKYAHYGPGLTGRRFRFGGLAACVEAALGGVAPPPPAWLS</sequence>
<accession>A0A344PGX5</accession>
<dbReference type="Pfam" id="PF04412">
    <property type="entry name" value="AcnX"/>
    <property type="match status" value="1"/>
</dbReference>
<dbReference type="Proteomes" id="UP000252023">
    <property type="component" value="Chromosome"/>
</dbReference>
<dbReference type="Pfam" id="PF01989">
    <property type="entry name" value="AcnX_swivel_put"/>
    <property type="match status" value="1"/>
</dbReference>
<evidence type="ECO:0000256" key="2">
    <source>
        <dbReference type="ARBA" id="ARBA00023239"/>
    </source>
</evidence>
<name>A0A344PGX5_9RHOB</name>
<feature type="domain" description="Phosphomevalonate dehydratase large subunit-like" evidence="4">
    <location>
        <begin position="172"/>
        <end position="568"/>
    </location>
</feature>
<dbReference type="Gene3D" id="3.50.30.10">
    <property type="entry name" value="Phosphohistidine domain"/>
    <property type="match status" value="1"/>
</dbReference>
<reference evidence="6" key="1">
    <citation type="submission" date="2018-07" db="EMBL/GenBank/DDBJ databases">
        <title>Genome sequencing of Paracoccus sp. SC2-6.</title>
        <authorList>
            <person name="Heo J."/>
            <person name="Kim S.-J."/>
            <person name="Kwon S.-W."/>
        </authorList>
    </citation>
    <scope>NUCLEOTIDE SEQUENCE [LARGE SCALE GENOMIC DNA]</scope>
    <source>
        <strain evidence="6">SC2-6</strain>
    </source>
</reference>